<feature type="compositionally biased region" description="Low complexity" evidence="2">
    <location>
        <begin position="389"/>
        <end position="412"/>
    </location>
</feature>
<keyword evidence="3" id="KW-0812">Transmembrane</keyword>
<dbReference type="InterPro" id="IPR037185">
    <property type="entry name" value="EmrE-like"/>
</dbReference>
<dbReference type="SUPFAM" id="SSF103481">
    <property type="entry name" value="Multidrug resistance efflux transporter EmrE"/>
    <property type="match status" value="1"/>
</dbReference>
<evidence type="ECO:0000256" key="1">
    <source>
        <dbReference type="ARBA" id="ARBA00007635"/>
    </source>
</evidence>
<feature type="region of interest" description="Disordered" evidence="2">
    <location>
        <begin position="354"/>
        <end position="420"/>
    </location>
</feature>
<feature type="transmembrane region" description="Helical" evidence="3">
    <location>
        <begin position="220"/>
        <end position="240"/>
    </location>
</feature>
<feature type="transmembrane region" description="Helical" evidence="3">
    <location>
        <begin position="107"/>
        <end position="127"/>
    </location>
</feature>
<name>E1ZCK1_CHLVA</name>
<feature type="transmembrane region" description="Helical" evidence="3">
    <location>
        <begin position="133"/>
        <end position="154"/>
    </location>
</feature>
<dbReference type="GO" id="GO:0016020">
    <property type="term" value="C:membrane"/>
    <property type="evidence" value="ECO:0007669"/>
    <property type="project" value="InterPro"/>
</dbReference>
<dbReference type="InParanoid" id="E1ZCK1"/>
<evidence type="ECO:0000256" key="2">
    <source>
        <dbReference type="SAM" id="MobiDB-lite"/>
    </source>
</evidence>
<organism evidence="6">
    <name type="scientific">Chlorella variabilis</name>
    <name type="common">Green alga</name>
    <dbReference type="NCBI Taxonomy" id="554065"/>
    <lineage>
        <taxon>Eukaryota</taxon>
        <taxon>Viridiplantae</taxon>
        <taxon>Chlorophyta</taxon>
        <taxon>core chlorophytes</taxon>
        <taxon>Trebouxiophyceae</taxon>
        <taxon>Chlorellales</taxon>
        <taxon>Chlorellaceae</taxon>
        <taxon>Chlorella clade</taxon>
        <taxon>Chlorella</taxon>
    </lineage>
</organism>
<accession>E1ZCK1</accession>
<dbReference type="InterPro" id="IPR000620">
    <property type="entry name" value="EamA_dom"/>
</dbReference>
<dbReference type="KEGG" id="cvr:CHLNCDRAFT_145093"/>
<dbReference type="Pfam" id="PF00892">
    <property type="entry name" value="EamA"/>
    <property type="match status" value="1"/>
</dbReference>
<dbReference type="PANTHER" id="PTHR22911:SF76">
    <property type="entry name" value="EAMA DOMAIN-CONTAINING PROTEIN"/>
    <property type="match status" value="1"/>
</dbReference>
<feature type="transmembrane region" description="Helical" evidence="3">
    <location>
        <begin position="298"/>
        <end position="320"/>
    </location>
</feature>
<feature type="transmembrane region" description="Helical" evidence="3">
    <location>
        <begin position="41"/>
        <end position="65"/>
    </location>
</feature>
<dbReference type="AlphaFoldDB" id="E1ZCK1"/>
<gene>
    <name evidence="5" type="ORF">CHLNCDRAFT_145093</name>
</gene>
<keyword evidence="3" id="KW-1133">Transmembrane helix</keyword>
<evidence type="ECO:0000313" key="6">
    <source>
        <dbReference type="Proteomes" id="UP000008141"/>
    </source>
</evidence>
<dbReference type="eggNOG" id="ENOG502S0MT">
    <property type="taxonomic scope" value="Eukaryota"/>
</dbReference>
<dbReference type="Proteomes" id="UP000008141">
    <property type="component" value="Unassembled WGS sequence"/>
</dbReference>
<protein>
    <recommendedName>
        <fullName evidence="4">EamA domain-containing protein</fullName>
    </recommendedName>
</protein>
<dbReference type="OMA" id="MCIGWGD"/>
<evidence type="ECO:0000313" key="5">
    <source>
        <dbReference type="EMBL" id="EFN56449.1"/>
    </source>
</evidence>
<feature type="compositionally biased region" description="Low complexity" evidence="2">
    <location>
        <begin position="373"/>
        <end position="382"/>
    </location>
</feature>
<comment type="similarity">
    <text evidence="1">Belongs to the drug/metabolite transporter (DMT) superfamily. Plant drug/metabolite exporter (P-DME) (TC 2.A.7.4) family.</text>
</comment>
<feature type="transmembrane region" description="Helical" evidence="3">
    <location>
        <begin position="326"/>
        <end position="345"/>
    </location>
</feature>
<proteinExistence type="inferred from homology"/>
<dbReference type="OrthoDB" id="74158at2759"/>
<dbReference type="GeneID" id="17355874"/>
<feature type="domain" description="EamA" evidence="4">
    <location>
        <begin position="42"/>
        <end position="177"/>
    </location>
</feature>
<feature type="transmembrane region" description="Helical" evidence="3">
    <location>
        <begin position="187"/>
        <end position="208"/>
    </location>
</feature>
<keyword evidence="3" id="KW-0472">Membrane</keyword>
<dbReference type="PANTHER" id="PTHR22911">
    <property type="entry name" value="ACYL-MALONYL CONDENSING ENZYME-RELATED"/>
    <property type="match status" value="1"/>
</dbReference>
<feature type="transmembrane region" description="Helical" evidence="3">
    <location>
        <begin position="163"/>
        <end position="181"/>
    </location>
</feature>
<feature type="transmembrane region" description="Helical" evidence="3">
    <location>
        <begin position="260"/>
        <end position="277"/>
    </location>
</feature>
<keyword evidence="6" id="KW-1185">Reference proteome</keyword>
<dbReference type="EMBL" id="GL433842">
    <property type="protein sequence ID" value="EFN56449.1"/>
    <property type="molecule type" value="Genomic_DNA"/>
</dbReference>
<evidence type="ECO:0000259" key="4">
    <source>
        <dbReference type="Pfam" id="PF00892"/>
    </source>
</evidence>
<reference evidence="5 6" key="1">
    <citation type="journal article" date="2010" name="Plant Cell">
        <title>The Chlorella variabilis NC64A genome reveals adaptation to photosymbiosis, coevolution with viruses, and cryptic sex.</title>
        <authorList>
            <person name="Blanc G."/>
            <person name="Duncan G."/>
            <person name="Agarkova I."/>
            <person name="Borodovsky M."/>
            <person name="Gurnon J."/>
            <person name="Kuo A."/>
            <person name="Lindquist E."/>
            <person name="Lucas S."/>
            <person name="Pangilinan J."/>
            <person name="Polle J."/>
            <person name="Salamov A."/>
            <person name="Terry A."/>
            <person name="Yamada T."/>
            <person name="Dunigan D.D."/>
            <person name="Grigoriev I.V."/>
            <person name="Claverie J.M."/>
            <person name="Van Etten J.L."/>
        </authorList>
    </citation>
    <scope>NUCLEOTIDE SEQUENCE [LARGE SCALE GENOMIC DNA]</scope>
    <source>
        <strain evidence="5 6">NC64A</strain>
    </source>
</reference>
<sequence>MNQHQGSQDDEELLLTSLDSSRSTLEQETTVVLDLAPSTPLWAYALLIAAVFAVSSAAVTFAMIAEVPPITLAAWRLQLTSIVLGIGGGVQYRGMPPADRHRMLQEARLLAASGTCLCFHFGLWVLSVETTSLAHSLLFVSATPLFLAGGAWLLRQPISAGELAGAGLGLLGAVLLATAAARSDAQVTVGGDLAALAASLCFVGYLLVGQRLRKWMPAFVYAFSVTSLAALLLTLGALLFEGASLAAAGMHGVFGWAASPHYLPYVLYLALGPGIVGHTGEPDRCRCFNTLLRYMDPLLISLACNMEPLIGSLLGWALGLVAPPGAWTYVGGGLVLASTCVVSLASHCREKRQAAADKGGGAATPALGGSRGLGHAAAAPPAEGGGELLGLRAAHGDSPSGGPRSKAPAAAPAGPPPSAV</sequence>
<dbReference type="RefSeq" id="XP_005848551.1">
    <property type="nucleotide sequence ID" value="XM_005848489.1"/>
</dbReference>
<feature type="transmembrane region" description="Helical" evidence="3">
    <location>
        <begin position="77"/>
        <end position="95"/>
    </location>
</feature>
<evidence type="ECO:0000256" key="3">
    <source>
        <dbReference type="SAM" id="Phobius"/>
    </source>
</evidence>